<proteinExistence type="predicted"/>
<organism evidence="1 2">
    <name type="scientific">Dioscorea alata</name>
    <name type="common">Purple yam</name>
    <dbReference type="NCBI Taxonomy" id="55571"/>
    <lineage>
        <taxon>Eukaryota</taxon>
        <taxon>Viridiplantae</taxon>
        <taxon>Streptophyta</taxon>
        <taxon>Embryophyta</taxon>
        <taxon>Tracheophyta</taxon>
        <taxon>Spermatophyta</taxon>
        <taxon>Magnoliopsida</taxon>
        <taxon>Liliopsida</taxon>
        <taxon>Dioscoreales</taxon>
        <taxon>Dioscoreaceae</taxon>
        <taxon>Dioscorea</taxon>
    </lineage>
</organism>
<reference evidence="2" key="1">
    <citation type="journal article" date="2022" name="Nat. Commun.">
        <title>Chromosome evolution and the genetic basis of agronomically important traits in greater yam.</title>
        <authorList>
            <person name="Bredeson J.V."/>
            <person name="Lyons J.B."/>
            <person name="Oniyinde I.O."/>
            <person name="Okereke N.R."/>
            <person name="Kolade O."/>
            <person name="Nnabue I."/>
            <person name="Nwadili C.O."/>
            <person name="Hribova E."/>
            <person name="Parker M."/>
            <person name="Nwogha J."/>
            <person name="Shu S."/>
            <person name="Carlson J."/>
            <person name="Kariba R."/>
            <person name="Muthemba S."/>
            <person name="Knop K."/>
            <person name="Barton G.J."/>
            <person name="Sherwood A.V."/>
            <person name="Lopez-Montes A."/>
            <person name="Asiedu R."/>
            <person name="Jamnadass R."/>
            <person name="Muchugi A."/>
            <person name="Goodstein D."/>
            <person name="Egesi C.N."/>
            <person name="Featherston J."/>
            <person name="Asfaw A."/>
            <person name="Simpson G.G."/>
            <person name="Dolezel J."/>
            <person name="Hendre P.S."/>
            <person name="Van Deynze A."/>
            <person name="Kumar P.L."/>
            <person name="Obidiegwu J.E."/>
            <person name="Bhattacharjee R."/>
            <person name="Rokhsar D.S."/>
        </authorList>
    </citation>
    <scope>NUCLEOTIDE SEQUENCE [LARGE SCALE GENOMIC DNA]</scope>
    <source>
        <strain evidence="2">cv. TDa95/00328</strain>
    </source>
</reference>
<gene>
    <name evidence="1" type="ORF">IHE45_08G015900</name>
</gene>
<dbReference type="EMBL" id="CM037018">
    <property type="protein sequence ID" value="KAH7673572.1"/>
    <property type="molecule type" value="Genomic_DNA"/>
</dbReference>
<protein>
    <submittedName>
        <fullName evidence="1">Beta-grasp domain-containing protein</fullName>
    </submittedName>
</protein>
<sequence length="155" mass="16692">MGSCISSTAMESSSPATTTVKVVFPDGALREFEWPVMASQALGKDHSRNCFVCDADEMEIDGYVLAVDGDEELRRGQLYFVLPRSMLKSPIHGEEMAALAARASKALIGGRRRRGRGVVAPVEFEMGSVPEKKGVLKKGSGRGRKFTASLSAIPE</sequence>
<dbReference type="Proteomes" id="UP000827976">
    <property type="component" value="Chromosome 8"/>
</dbReference>
<keyword evidence="2" id="KW-1185">Reference proteome</keyword>
<comment type="caution">
    <text evidence="1">The sequence shown here is derived from an EMBL/GenBank/DDBJ whole genome shotgun (WGS) entry which is preliminary data.</text>
</comment>
<accession>A0ACB7VHT1</accession>
<evidence type="ECO:0000313" key="2">
    <source>
        <dbReference type="Proteomes" id="UP000827976"/>
    </source>
</evidence>
<name>A0ACB7VHT1_DIOAL</name>
<evidence type="ECO:0000313" key="1">
    <source>
        <dbReference type="EMBL" id="KAH7673572.1"/>
    </source>
</evidence>